<reference evidence="1" key="1">
    <citation type="submission" date="2018-11" db="EMBL/GenBank/DDBJ databases">
        <authorList>
            <person name="Alioto T."/>
            <person name="Alioto T."/>
        </authorList>
    </citation>
    <scope>NUCLEOTIDE SEQUENCE</scope>
</reference>
<evidence type="ECO:0000313" key="1">
    <source>
        <dbReference type="EMBL" id="VDI49107.1"/>
    </source>
</evidence>
<organism evidence="1 2">
    <name type="scientific">Mytilus galloprovincialis</name>
    <name type="common">Mediterranean mussel</name>
    <dbReference type="NCBI Taxonomy" id="29158"/>
    <lineage>
        <taxon>Eukaryota</taxon>
        <taxon>Metazoa</taxon>
        <taxon>Spiralia</taxon>
        <taxon>Lophotrochozoa</taxon>
        <taxon>Mollusca</taxon>
        <taxon>Bivalvia</taxon>
        <taxon>Autobranchia</taxon>
        <taxon>Pteriomorphia</taxon>
        <taxon>Mytilida</taxon>
        <taxon>Mytiloidea</taxon>
        <taxon>Mytilidae</taxon>
        <taxon>Mytilinae</taxon>
        <taxon>Mytilus</taxon>
    </lineage>
</organism>
<dbReference type="EMBL" id="UYJE01006792">
    <property type="protein sequence ID" value="VDI49107.1"/>
    <property type="molecule type" value="Genomic_DNA"/>
</dbReference>
<keyword evidence="2" id="KW-1185">Reference proteome</keyword>
<gene>
    <name evidence="1" type="ORF">MGAL_10B008168</name>
</gene>
<dbReference type="OrthoDB" id="6186928at2759"/>
<evidence type="ECO:0008006" key="3">
    <source>
        <dbReference type="Google" id="ProtNLM"/>
    </source>
</evidence>
<dbReference type="InterPro" id="IPR036179">
    <property type="entry name" value="Ig-like_dom_sf"/>
</dbReference>
<accession>A0A8B6FI73</accession>
<dbReference type="Gene3D" id="2.60.40.10">
    <property type="entry name" value="Immunoglobulins"/>
    <property type="match status" value="1"/>
</dbReference>
<dbReference type="InterPro" id="IPR013783">
    <property type="entry name" value="Ig-like_fold"/>
</dbReference>
<dbReference type="Proteomes" id="UP000596742">
    <property type="component" value="Unassembled WGS sequence"/>
</dbReference>
<evidence type="ECO:0000313" key="2">
    <source>
        <dbReference type="Proteomes" id="UP000596742"/>
    </source>
</evidence>
<dbReference type="AlphaFoldDB" id="A0A8B6FI73"/>
<name>A0A8B6FI73_MYTGA</name>
<dbReference type="SUPFAM" id="SSF48726">
    <property type="entry name" value="Immunoglobulin"/>
    <property type="match status" value="1"/>
</dbReference>
<protein>
    <recommendedName>
        <fullName evidence="3">Ig-like domain-containing protein</fullName>
    </recommendedName>
</protein>
<comment type="caution">
    <text evidence="1">The sequence shown here is derived from an EMBL/GenBank/DDBJ whole genome shotgun (WGS) entry which is preliminary data.</text>
</comment>
<proteinExistence type="predicted"/>
<sequence length="299" mass="32956">MALNRSSMTFETIAVYIPDQISRLTLNGQILKGRVTLTTVIQSLMKAVMAFNQLFCIDDTFYKCEVTHLDSFNLFHKVVSNNMSISVQVPPSKPDRVLTVSTPADTSLSSAKHIEYCTPLPSSNLTSNEIETFSEFQTAKLTNTTDYDTTTSGPSNEEFSFDIRYRSSTYSVEQTTSAQGIAEGDNITIVCTGDVGNPPAKHVFEKYLDGKILPLQDTVDTTSISLMSENCSFYRTSNLTFKVTAAENNAVIRCAVISSTAEPDIYVETKPIEVYYYDAQSTTFKNTVGPLSKVKSTGT</sequence>